<name>A0ABS3C6J4_9BACT</name>
<evidence type="ECO:0000256" key="2">
    <source>
        <dbReference type="ARBA" id="ARBA00022649"/>
    </source>
</evidence>
<keyword evidence="2" id="KW-1277">Toxin-antitoxin system</keyword>
<evidence type="ECO:0000256" key="1">
    <source>
        <dbReference type="ARBA" id="ARBA00006226"/>
    </source>
</evidence>
<dbReference type="Gene3D" id="3.30.2310.20">
    <property type="entry name" value="RelE-like"/>
    <property type="match status" value="1"/>
</dbReference>
<keyword evidence="4" id="KW-1185">Reference proteome</keyword>
<dbReference type="InterPro" id="IPR035093">
    <property type="entry name" value="RelE/ParE_toxin_dom_sf"/>
</dbReference>
<comment type="similarity">
    <text evidence="1">Belongs to the RelE toxin family.</text>
</comment>
<dbReference type="PANTHER" id="PTHR33755:SF5">
    <property type="entry name" value="TYPE II TOXIN-ANTITOXIN SYSTEM RELE_PARE FAMILY TOXIN"/>
    <property type="match status" value="1"/>
</dbReference>
<dbReference type="PANTHER" id="PTHR33755">
    <property type="entry name" value="TOXIN PARE1-RELATED"/>
    <property type="match status" value="1"/>
</dbReference>
<dbReference type="Pfam" id="PF05016">
    <property type="entry name" value="ParE_toxin"/>
    <property type="match status" value="1"/>
</dbReference>
<evidence type="ECO:0000313" key="4">
    <source>
        <dbReference type="Proteomes" id="UP000664317"/>
    </source>
</evidence>
<dbReference type="InterPro" id="IPR007712">
    <property type="entry name" value="RelE/ParE_toxin"/>
</dbReference>
<dbReference type="SUPFAM" id="SSF143011">
    <property type="entry name" value="RelE-like"/>
    <property type="match status" value="1"/>
</dbReference>
<dbReference type="InterPro" id="IPR051803">
    <property type="entry name" value="TA_system_RelE-like_toxin"/>
</dbReference>
<organism evidence="3 4">
    <name type="scientific">Algoriphagus oliviformis</name>
    <dbReference type="NCBI Taxonomy" id="2811231"/>
    <lineage>
        <taxon>Bacteria</taxon>
        <taxon>Pseudomonadati</taxon>
        <taxon>Bacteroidota</taxon>
        <taxon>Cytophagia</taxon>
        <taxon>Cytophagales</taxon>
        <taxon>Cyclobacteriaceae</taxon>
        <taxon>Algoriphagus</taxon>
    </lineage>
</organism>
<comment type="caution">
    <text evidence="3">The sequence shown here is derived from an EMBL/GenBank/DDBJ whole genome shotgun (WGS) entry which is preliminary data.</text>
</comment>
<reference evidence="3 4" key="1">
    <citation type="submission" date="2021-03" db="EMBL/GenBank/DDBJ databases">
        <title>novel species isolated from a fishpond in China.</title>
        <authorList>
            <person name="Lu H."/>
            <person name="Cai Z."/>
        </authorList>
    </citation>
    <scope>NUCLEOTIDE SEQUENCE [LARGE SCALE GENOMIC DNA]</scope>
    <source>
        <strain evidence="3 4">H41</strain>
    </source>
</reference>
<dbReference type="EMBL" id="JAFKCT010000008">
    <property type="protein sequence ID" value="MBN7812734.1"/>
    <property type="molecule type" value="Genomic_DNA"/>
</dbReference>
<sequence length="100" mass="11829">MVQINWTDRAVLDLKEIADYISRDSKKYAKIQIQRIKQRTQILKKNPFSGQLLDFFNHPQVRQLTEGNYLVIYCVKSETRIDIVSVHHASRSLEKRKLDV</sequence>
<accession>A0ABS3C6J4</accession>
<evidence type="ECO:0000313" key="3">
    <source>
        <dbReference type="EMBL" id="MBN7812734.1"/>
    </source>
</evidence>
<dbReference type="NCBIfam" id="TIGR02385">
    <property type="entry name" value="RelE_StbE"/>
    <property type="match status" value="1"/>
</dbReference>
<protein>
    <submittedName>
        <fullName evidence="3">Type II toxin-antitoxin system RelE/ParE family toxin</fullName>
    </submittedName>
</protein>
<proteinExistence type="inferred from homology"/>
<dbReference type="RefSeq" id="WP_206579505.1">
    <property type="nucleotide sequence ID" value="NZ_JAFKCT010000008.1"/>
</dbReference>
<gene>
    <name evidence="3" type="ORF">J0A68_17400</name>
</gene>
<dbReference type="Proteomes" id="UP000664317">
    <property type="component" value="Unassembled WGS sequence"/>
</dbReference>